<dbReference type="EMBL" id="JAAPAO010002471">
    <property type="protein sequence ID" value="KAF4647643.1"/>
    <property type="molecule type" value="Genomic_DNA"/>
</dbReference>
<keyword evidence="3" id="KW-1185">Reference proteome</keyword>
<organism evidence="2 3">
    <name type="scientific">Perkinsus chesapeaki</name>
    <name type="common">Clam parasite</name>
    <name type="synonym">Perkinsus andrewsi</name>
    <dbReference type="NCBI Taxonomy" id="330153"/>
    <lineage>
        <taxon>Eukaryota</taxon>
        <taxon>Sar</taxon>
        <taxon>Alveolata</taxon>
        <taxon>Perkinsozoa</taxon>
        <taxon>Perkinsea</taxon>
        <taxon>Perkinsida</taxon>
        <taxon>Perkinsidae</taxon>
        <taxon>Perkinsus</taxon>
    </lineage>
</organism>
<dbReference type="OrthoDB" id="489595at2759"/>
<accession>A0A7J6KK25</accession>
<dbReference type="AlphaFoldDB" id="A0A7J6KK25"/>
<sequence length="244" mass="27903">AELDSLRKSGLSLPIPHLRAQGPDAIQKERLPLIPEHPLQPDLQGNGPVHLHHDQRQLQQRLHTPNDDMIINNPRHGDNKPDQRFDTTPDYPYGTSSSSGNDQLHPAQYRGFVHPSRPISIRPSTSREPKNLVHPSAVVRPAAQEDRTIIDGSNDRPRYSFSTRPTGSQEVRQHPLRPQMTSSDCQEHRLRQSILSSLRASDNILYNDVYLETIIRDRELLSIILCDEHLRRVFLSHPRIIEKS</sequence>
<evidence type="ECO:0000313" key="2">
    <source>
        <dbReference type="EMBL" id="KAF4647643.1"/>
    </source>
</evidence>
<proteinExistence type="predicted"/>
<gene>
    <name evidence="2" type="ORF">FOL47_004342</name>
</gene>
<feature type="region of interest" description="Disordered" evidence="1">
    <location>
        <begin position="1"/>
        <end position="23"/>
    </location>
</feature>
<feature type="region of interest" description="Disordered" evidence="1">
    <location>
        <begin position="144"/>
        <end position="184"/>
    </location>
</feature>
<feature type="compositionally biased region" description="Polar residues" evidence="1">
    <location>
        <begin position="160"/>
        <end position="170"/>
    </location>
</feature>
<reference evidence="2 3" key="1">
    <citation type="submission" date="2020-04" db="EMBL/GenBank/DDBJ databases">
        <title>Perkinsus chesapeaki whole genome sequence.</title>
        <authorList>
            <person name="Bogema D.R."/>
        </authorList>
    </citation>
    <scope>NUCLEOTIDE SEQUENCE [LARGE SCALE GENOMIC DNA]</scope>
    <source>
        <strain evidence="2">ATCC PRA-425</strain>
    </source>
</reference>
<feature type="compositionally biased region" description="Basic and acidic residues" evidence="1">
    <location>
        <begin position="144"/>
        <end position="158"/>
    </location>
</feature>
<name>A0A7J6KK25_PERCH</name>
<comment type="caution">
    <text evidence="2">The sequence shown here is derived from an EMBL/GenBank/DDBJ whole genome shotgun (WGS) entry which is preliminary data.</text>
</comment>
<evidence type="ECO:0000256" key="1">
    <source>
        <dbReference type="SAM" id="MobiDB-lite"/>
    </source>
</evidence>
<feature type="region of interest" description="Disordered" evidence="1">
    <location>
        <begin position="37"/>
        <end position="105"/>
    </location>
</feature>
<feature type="non-terminal residue" evidence="2">
    <location>
        <position position="1"/>
    </location>
</feature>
<protein>
    <submittedName>
        <fullName evidence="2">Uncharacterized protein</fullName>
    </submittedName>
</protein>
<feature type="compositionally biased region" description="Basic and acidic residues" evidence="1">
    <location>
        <begin position="75"/>
        <end position="87"/>
    </location>
</feature>
<feature type="non-terminal residue" evidence="2">
    <location>
        <position position="244"/>
    </location>
</feature>
<dbReference type="Proteomes" id="UP000591131">
    <property type="component" value="Unassembled WGS sequence"/>
</dbReference>
<evidence type="ECO:0000313" key="3">
    <source>
        <dbReference type="Proteomes" id="UP000591131"/>
    </source>
</evidence>